<dbReference type="EMBL" id="JACOFU010000005">
    <property type="protein sequence ID" value="MBC3832597.1"/>
    <property type="molecule type" value="Genomic_DNA"/>
</dbReference>
<dbReference type="InterPro" id="IPR014917">
    <property type="entry name" value="DUF1800"/>
</dbReference>
<reference evidence="2 3" key="1">
    <citation type="submission" date="2020-08" db="EMBL/GenBank/DDBJ databases">
        <title>Novel species isolated from subtropical streams in China.</title>
        <authorList>
            <person name="Lu H."/>
        </authorList>
    </citation>
    <scope>NUCLEOTIDE SEQUENCE [LARGE SCALE GENOMIC DNA]</scope>
    <source>
        <strain evidence="2 3">KCTC 52442</strain>
    </source>
</reference>
<name>A0ABR6XUI9_9BURK</name>
<dbReference type="PANTHER" id="PTHR43737:SF1">
    <property type="entry name" value="DUF1501 DOMAIN-CONTAINING PROTEIN"/>
    <property type="match status" value="1"/>
</dbReference>
<accession>A0ABR6XUI9</accession>
<evidence type="ECO:0000313" key="2">
    <source>
        <dbReference type="EMBL" id="MBC3832597.1"/>
    </source>
</evidence>
<evidence type="ECO:0000313" key="3">
    <source>
        <dbReference type="Proteomes" id="UP000643610"/>
    </source>
</evidence>
<organism evidence="2 3">
    <name type="scientific">Undibacterium amnicola</name>
    <dbReference type="NCBI Taxonomy" id="1834038"/>
    <lineage>
        <taxon>Bacteria</taxon>
        <taxon>Pseudomonadati</taxon>
        <taxon>Pseudomonadota</taxon>
        <taxon>Betaproteobacteria</taxon>
        <taxon>Burkholderiales</taxon>
        <taxon>Oxalobacteraceae</taxon>
        <taxon>Undibacterium</taxon>
    </lineage>
</organism>
<dbReference type="PANTHER" id="PTHR43737">
    <property type="entry name" value="BLL7424 PROTEIN"/>
    <property type="match status" value="1"/>
</dbReference>
<sequence>MAVSACGGDGKVGSNDNASSPAANAGSTSTSNTPTSIAISNAAAARFLMQAGMGATRAEIAQVQALGYSGWIDQQMAMPASQSRWDWLRSKGMDASEFRNSQAGFDSCAWKKLINSPDSLRQRICFALSEILVVSIEGLVNGGGWKAFAAANYLDLLEANCFGNYRDLLQKISTNTAMSLYLTYRGNTKYNPATGALPDENYARELMQLFSIGLVNLNQDGSVMTQNGAPIESYGLDDITGLARVFTGWDFDLSTSNTSTPDYHRRPLRQYPNKHESGAASFLGQNIPAGISGEEALKRSLDIIFAHPNLAPFISKQLIQKLVTSNPSAAYVARVSAVFNHNGQASGLNAKGDMKAVIKAILLDDEARNLNNTQLSHFGKLREPIQRFLAWAHSFNANSPSDLWRVGDTSDAGTKLGQSPLRSPSVFNFYRPGYVPPNTSIAAASLSAPEMQMVSESSVVGYVNFMQDIIDGTRGGNDLQADYSNLLLLADNPAALVGEINLLLAAEQLSNASVQTIQNAIASIPMTTTNSERAKYQRIYAALLLVLASPEFIVLK</sequence>
<feature type="compositionally biased region" description="Low complexity" evidence="1">
    <location>
        <begin position="13"/>
        <end position="33"/>
    </location>
</feature>
<evidence type="ECO:0000256" key="1">
    <source>
        <dbReference type="SAM" id="MobiDB-lite"/>
    </source>
</evidence>
<comment type="caution">
    <text evidence="2">The sequence shown here is derived from an EMBL/GenBank/DDBJ whole genome shotgun (WGS) entry which is preliminary data.</text>
</comment>
<gene>
    <name evidence="2" type="ORF">H8K33_13900</name>
</gene>
<dbReference type="Pfam" id="PF08811">
    <property type="entry name" value="DUF1800"/>
    <property type="match status" value="1"/>
</dbReference>
<dbReference type="Proteomes" id="UP000643610">
    <property type="component" value="Unassembled WGS sequence"/>
</dbReference>
<keyword evidence="3" id="KW-1185">Reference proteome</keyword>
<proteinExistence type="predicted"/>
<protein>
    <submittedName>
        <fullName evidence="2">DUF1800 domain-containing protein</fullName>
    </submittedName>
</protein>
<feature type="region of interest" description="Disordered" evidence="1">
    <location>
        <begin position="1"/>
        <end position="33"/>
    </location>
</feature>